<dbReference type="EMBL" id="FO203503">
    <property type="protein sequence ID" value="CCK82230.1"/>
    <property type="molecule type" value="Genomic_DNA"/>
</dbReference>
<evidence type="ECO:0000313" key="1">
    <source>
        <dbReference type="EMBL" id="CCK82230.1"/>
    </source>
</evidence>
<accession>K0NNJ0</accession>
<proteinExistence type="predicted"/>
<sequence>MLEKKCDINIDRTIDLAREMIKLAHMGYEQREDPDCGILYGILLDSGYRLLDLAQKEKQSHKQKRLLECRAKKGKHLIKTYGNSIL</sequence>
<gene>
    <name evidence="1" type="ordered locus">TOL2_C40740</name>
</gene>
<dbReference type="RefSeq" id="WP_014959410.1">
    <property type="nucleotide sequence ID" value="NC_018645.1"/>
</dbReference>
<dbReference type="HOGENOM" id="CLU_191333_0_0_7"/>
<dbReference type="STRING" id="651182.TOL2_C40740"/>
<keyword evidence="2" id="KW-1185">Reference proteome</keyword>
<name>K0NNJ0_DESTT</name>
<protein>
    <submittedName>
        <fullName evidence="1">Conserved uncharacterized protein</fullName>
    </submittedName>
</protein>
<dbReference type="Proteomes" id="UP000007347">
    <property type="component" value="Chromosome"/>
</dbReference>
<organism evidence="1 2">
    <name type="scientific">Desulfobacula toluolica (strain DSM 7467 / Tol2)</name>
    <dbReference type="NCBI Taxonomy" id="651182"/>
    <lineage>
        <taxon>Bacteria</taxon>
        <taxon>Pseudomonadati</taxon>
        <taxon>Thermodesulfobacteriota</taxon>
        <taxon>Desulfobacteria</taxon>
        <taxon>Desulfobacterales</taxon>
        <taxon>Desulfobacteraceae</taxon>
        <taxon>Desulfobacula</taxon>
    </lineage>
</organism>
<dbReference type="AlphaFoldDB" id="K0NNJ0"/>
<dbReference type="KEGG" id="dto:TOL2_C40740"/>
<evidence type="ECO:0000313" key="2">
    <source>
        <dbReference type="Proteomes" id="UP000007347"/>
    </source>
</evidence>
<reference evidence="1 2" key="1">
    <citation type="journal article" date="2013" name="Environ. Microbiol.">
        <title>Complete genome, catabolic sub-proteomes and key-metabolites of Desulfobacula toluolica Tol2, a marine, aromatic compound-degrading, sulfate-reducing bacterium.</title>
        <authorList>
            <person name="Wohlbrand L."/>
            <person name="Jacob J.H."/>
            <person name="Kube M."/>
            <person name="Mussmann M."/>
            <person name="Jarling R."/>
            <person name="Beck A."/>
            <person name="Amann R."/>
            <person name="Wilkes H."/>
            <person name="Reinhardt R."/>
            <person name="Rabus R."/>
        </authorList>
    </citation>
    <scope>NUCLEOTIDE SEQUENCE [LARGE SCALE GENOMIC DNA]</scope>
    <source>
        <strain evidence="2">DSM 7467 / Tol2</strain>
    </source>
</reference>